<evidence type="ECO:0000313" key="2">
    <source>
        <dbReference type="EMBL" id="GAA2702726.1"/>
    </source>
</evidence>
<comment type="caution">
    <text evidence="2">The sequence shown here is derived from an EMBL/GenBank/DDBJ whole genome shotgun (WGS) entry which is preliminary data.</text>
</comment>
<reference evidence="2 3" key="1">
    <citation type="journal article" date="2019" name="Int. J. Syst. Evol. Microbiol.">
        <title>The Global Catalogue of Microorganisms (GCM) 10K type strain sequencing project: providing services to taxonomists for standard genome sequencing and annotation.</title>
        <authorList>
            <consortium name="The Broad Institute Genomics Platform"/>
            <consortium name="The Broad Institute Genome Sequencing Center for Infectious Disease"/>
            <person name="Wu L."/>
            <person name="Ma J."/>
        </authorList>
    </citation>
    <scope>NUCLEOTIDE SEQUENCE [LARGE SCALE GENOMIC DNA]</scope>
    <source>
        <strain evidence="2 3">JCM 6835</strain>
    </source>
</reference>
<evidence type="ECO:0000313" key="3">
    <source>
        <dbReference type="Proteomes" id="UP001501666"/>
    </source>
</evidence>
<keyword evidence="3" id="KW-1185">Reference proteome</keyword>
<feature type="region of interest" description="Disordered" evidence="1">
    <location>
        <begin position="56"/>
        <end position="77"/>
    </location>
</feature>
<sequence>MRLLGGVSVMNCEVFCANKLGGQPRGERSRLVAIPHYGIGTIFDTGTRSDDVAAPSPHIHLPGESPSATRTYGGEKGLRWVSPVPHMETL</sequence>
<dbReference type="EMBL" id="BAAATE010000086">
    <property type="protein sequence ID" value="GAA2702726.1"/>
    <property type="molecule type" value="Genomic_DNA"/>
</dbReference>
<accession>A0ABN3TIW2</accession>
<name>A0ABN3TIW2_9ACTN</name>
<gene>
    <name evidence="2" type="ORF">GCM10010412_100870</name>
</gene>
<evidence type="ECO:0000256" key="1">
    <source>
        <dbReference type="SAM" id="MobiDB-lite"/>
    </source>
</evidence>
<proteinExistence type="predicted"/>
<dbReference type="Proteomes" id="UP001501666">
    <property type="component" value="Unassembled WGS sequence"/>
</dbReference>
<organism evidence="2 3">
    <name type="scientific">Nonomuraea recticatena</name>
    <dbReference type="NCBI Taxonomy" id="46178"/>
    <lineage>
        <taxon>Bacteria</taxon>
        <taxon>Bacillati</taxon>
        <taxon>Actinomycetota</taxon>
        <taxon>Actinomycetes</taxon>
        <taxon>Streptosporangiales</taxon>
        <taxon>Streptosporangiaceae</taxon>
        <taxon>Nonomuraea</taxon>
    </lineage>
</organism>
<protein>
    <submittedName>
        <fullName evidence="2">Uncharacterized protein</fullName>
    </submittedName>
</protein>